<evidence type="ECO:0000313" key="2">
    <source>
        <dbReference type="EMBL" id="OTN82298.1"/>
    </source>
</evidence>
<accession>A0A2C9X341</accession>
<sequence>MRISGKQEADIQIVGKRKVIEVLSGKDITAYELISNKVFANFLLEFKRYFSILRYGELPCKQFDEALDFINEWLPKTAVRMENSSIDKNSYLEYKNRQPMTDCLVRRVLCRNNKCY</sequence>
<dbReference type="RefSeq" id="WP_086324049.1">
    <property type="nucleotide sequence ID" value="NZ_NGKW01000035.1"/>
</dbReference>
<name>A0A2C9X341_ENTFC</name>
<dbReference type="AlphaFoldDB" id="A0A2C9X341"/>
<dbReference type="InterPro" id="IPR018878">
    <property type="entry name" value="ORF6C_dom"/>
</dbReference>
<feature type="domain" description="ORF6C" evidence="1">
    <location>
        <begin position="1"/>
        <end position="82"/>
    </location>
</feature>
<dbReference type="Pfam" id="PF10552">
    <property type="entry name" value="ORF6C"/>
    <property type="match status" value="1"/>
</dbReference>
<proteinExistence type="predicted"/>
<evidence type="ECO:0000259" key="1">
    <source>
        <dbReference type="Pfam" id="PF10552"/>
    </source>
</evidence>
<gene>
    <name evidence="2" type="ORF">A5810_003170</name>
</gene>
<dbReference type="Proteomes" id="UP000194885">
    <property type="component" value="Unassembled WGS sequence"/>
</dbReference>
<reference evidence="2 3" key="1">
    <citation type="submission" date="2017-05" db="EMBL/GenBank/DDBJ databases">
        <title>The Genome Sequence of Enterococcus faecium 7H8_DIV0219.</title>
        <authorList>
            <consortium name="The Broad Institute Genomics Platform"/>
            <consortium name="The Broad Institute Genomic Center for Infectious Diseases"/>
            <person name="Earl A."/>
            <person name="Manson A."/>
            <person name="Schwartman J."/>
            <person name="Gilmore M."/>
            <person name="Abouelleil A."/>
            <person name="Cao P."/>
            <person name="Chapman S."/>
            <person name="Cusick C."/>
            <person name="Shea T."/>
            <person name="Young S."/>
            <person name="Neafsey D."/>
            <person name="Nusbaum C."/>
            <person name="Birren B."/>
        </authorList>
    </citation>
    <scope>NUCLEOTIDE SEQUENCE [LARGE SCALE GENOMIC DNA]</scope>
    <source>
        <strain evidence="2 3">7H8_DIV0219</strain>
    </source>
</reference>
<comment type="caution">
    <text evidence="2">The sequence shown here is derived from an EMBL/GenBank/DDBJ whole genome shotgun (WGS) entry which is preliminary data.</text>
</comment>
<organism evidence="2 3">
    <name type="scientific">Enterococcus faecium</name>
    <name type="common">Streptococcus faecium</name>
    <dbReference type="NCBI Taxonomy" id="1352"/>
    <lineage>
        <taxon>Bacteria</taxon>
        <taxon>Bacillati</taxon>
        <taxon>Bacillota</taxon>
        <taxon>Bacilli</taxon>
        <taxon>Lactobacillales</taxon>
        <taxon>Enterococcaceae</taxon>
        <taxon>Enterococcus</taxon>
    </lineage>
</organism>
<protein>
    <recommendedName>
        <fullName evidence="1">ORF6C domain-containing protein</fullName>
    </recommendedName>
</protein>
<dbReference type="EMBL" id="NGKW01000035">
    <property type="protein sequence ID" value="OTN82298.1"/>
    <property type="molecule type" value="Genomic_DNA"/>
</dbReference>
<evidence type="ECO:0000313" key="3">
    <source>
        <dbReference type="Proteomes" id="UP000194885"/>
    </source>
</evidence>